<sequence>MATRLRFLFLLGACLLLSGCPTMRDYNAELSETLGYFKAGQVDAAVAVLDRNNPYAQGDLLYNFEKGELLRLTGDMTGSYASWDYADRLIEGWENSPLFGPFKAFTEFNSYGANDKVRLYDGYDFEKVALTTQMALTSLSSANVDLARVMIKKTHEREATIAEKRDLQYLALENQAQEQGAALKYQNLQGYPVATLDAPEVIALKNSYQSAFSHYLAGFVYETLNEKDLAAPGYRKAIELRPNTPLLEQALRNLDKSPLKAGESDVLLIVQTGLAPARNSVRVPISVDVEGETYITNMSFPILVPDISTPPVDFVMVDGKKHKLTLLNSYGDMSRRTLRDDMPGIIQRTLHRARSNVEYLAYLKKHKPEKFEETLLQQTQREDADTRGWRTLPDKTLVARLRLKKGEHQLTLPNAPEQAPVRFRIDQTHQAFSLRAVSNRIFAADVALELTPPSAPPAVTSRAQP</sequence>
<feature type="chain" id="PRO_5019306618" evidence="2">
    <location>
        <begin position="25"/>
        <end position="465"/>
    </location>
</feature>
<name>A0A423I0Z6_9PSED</name>
<protein>
    <submittedName>
        <fullName evidence="3">Uncharacterized protein</fullName>
    </submittedName>
</protein>
<dbReference type="EMBL" id="MOBK01000007">
    <property type="protein sequence ID" value="RON19107.1"/>
    <property type="molecule type" value="Genomic_DNA"/>
</dbReference>
<evidence type="ECO:0000256" key="2">
    <source>
        <dbReference type="SAM" id="SignalP"/>
    </source>
</evidence>
<gene>
    <name evidence="3" type="ORF">BK660_19710</name>
</gene>
<evidence type="ECO:0000313" key="3">
    <source>
        <dbReference type="EMBL" id="RON19107.1"/>
    </source>
</evidence>
<accession>A0A423I0Z6</accession>
<comment type="caution">
    <text evidence="3">The sequence shown here is derived from an EMBL/GenBank/DDBJ whole genome shotgun (WGS) entry which is preliminary data.</text>
</comment>
<organism evidence="3 4">
    <name type="scientific">Pseudomonas brassicacearum</name>
    <dbReference type="NCBI Taxonomy" id="930166"/>
    <lineage>
        <taxon>Bacteria</taxon>
        <taxon>Pseudomonadati</taxon>
        <taxon>Pseudomonadota</taxon>
        <taxon>Gammaproteobacteria</taxon>
        <taxon>Pseudomonadales</taxon>
        <taxon>Pseudomonadaceae</taxon>
        <taxon>Pseudomonas</taxon>
    </lineage>
</organism>
<keyword evidence="1" id="KW-0802">TPR repeat</keyword>
<dbReference type="RefSeq" id="WP_123434851.1">
    <property type="nucleotide sequence ID" value="NZ_MOBK01000007.1"/>
</dbReference>
<dbReference type="AlphaFoldDB" id="A0A423I0Z6"/>
<keyword evidence="2" id="KW-0732">Signal</keyword>
<reference evidence="3 4" key="1">
    <citation type="submission" date="2016-10" db="EMBL/GenBank/DDBJ databases">
        <title>Comparative genome analysis of multiple Pseudomonas spp. focuses on biocontrol and plant growth promoting traits.</title>
        <authorList>
            <person name="Tao X.-Y."/>
            <person name="Taylor C.G."/>
        </authorList>
    </citation>
    <scope>NUCLEOTIDE SEQUENCE [LARGE SCALE GENOMIC DNA]</scope>
    <source>
        <strain evidence="3 4">38D7</strain>
    </source>
</reference>
<dbReference type="InterPro" id="IPR011990">
    <property type="entry name" value="TPR-like_helical_dom_sf"/>
</dbReference>
<proteinExistence type="predicted"/>
<dbReference type="InterPro" id="IPR019734">
    <property type="entry name" value="TPR_rpt"/>
</dbReference>
<feature type="signal peptide" evidence="2">
    <location>
        <begin position="1"/>
        <end position="24"/>
    </location>
</feature>
<dbReference type="PROSITE" id="PS51257">
    <property type="entry name" value="PROKAR_LIPOPROTEIN"/>
    <property type="match status" value="1"/>
</dbReference>
<dbReference type="PROSITE" id="PS50005">
    <property type="entry name" value="TPR"/>
    <property type="match status" value="1"/>
</dbReference>
<dbReference type="Proteomes" id="UP000285636">
    <property type="component" value="Unassembled WGS sequence"/>
</dbReference>
<evidence type="ECO:0000313" key="4">
    <source>
        <dbReference type="Proteomes" id="UP000285636"/>
    </source>
</evidence>
<dbReference type="SUPFAM" id="SSF48452">
    <property type="entry name" value="TPR-like"/>
    <property type="match status" value="1"/>
</dbReference>
<evidence type="ECO:0000256" key="1">
    <source>
        <dbReference type="PROSITE-ProRule" id="PRU00339"/>
    </source>
</evidence>
<feature type="repeat" description="TPR" evidence="1">
    <location>
        <begin position="211"/>
        <end position="244"/>
    </location>
</feature>